<sequence length="382" mass="44728">MLIWHITRDLLNEADQRILVNFVRVCSILVCRIVSISGFKEAHTRLVEMVKDIEREYRPKKITPNLHLCLHLCECSLDYGPLYTFWYFSTERMNGLLVGLFHNSHRKIEIELMKIIQHNALLDELTSHADQNPHLQEVLIILKPRDSVGSLSMYDEYTDEDYKAFRLLSTTIEEGAAFGFEIFPGSFLGPSKKDVLLTQDIYLLLTEFYCNVYEKDFVALSHIHNAPEHSIPVLPKVNQFSRLKIGTEIFGSVLSYQHAKSAKILAQFILNDDTIETFPGQVQFFFEHTVYLQEGPRTHYLAFVRWYKPAENRKTRFYFKIDDDANSCNIELWSDKFYEMGRDWIIPIHNILCRFVSGTFEVGQRNPKKYMAVIPINRKFHI</sequence>
<name>A0A2N1N0J1_9GLOM</name>
<accession>A0A2N1N0J1</accession>
<dbReference type="VEuPathDB" id="FungiDB:RhiirA1_478624"/>
<dbReference type="PANTHER" id="PTHR46579">
    <property type="entry name" value="F5/8 TYPE C DOMAIN-CONTAINING PROTEIN-RELATED"/>
    <property type="match status" value="1"/>
</dbReference>
<evidence type="ECO:0008006" key="3">
    <source>
        <dbReference type="Google" id="ProtNLM"/>
    </source>
</evidence>
<reference evidence="1 2" key="1">
    <citation type="submission" date="2016-04" db="EMBL/GenBank/DDBJ databases">
        <title>Genome analyses suggest a sexual origin of heterokaryosis in a supposedly ancient asexual fungus.</title>
        <authorList>
            <person name="Ropars J."/>
            <person name="Sedzielewska K."/>
            <person name="Noel J."/>
            <person name="Charron P."/>
            <person name="Farinelli L."/>
            <person name="Marton T."/>
            <person name="Kruger M."/>
            <person name="Pelin A."/>
            <person name="Brachmann A."/>
            <person name="Corradi N."/>
        </authorList>
    </citation>
    <scope>NUCLEOTIDE SEQUENCE [LARGE SCALE GENOMIC DNA]</scope>
    <source>
        <strain evidence="1 2">C2</strain>
    </source>
</reference>
<dbReference type="EMBL" id="LLXL01000970">
    <property type="protein sequence ID" value="PKK67360.1"/>
    <property type="molecule type" value="Genomic_DNA"/>
</dbReference>
<dbReference type="VEuPathDB" id="FungiDB:RhiirFUN_020100"/>
<protein>
    <recommendedName>
        <fullName evidence="3">Transposase domain-containing protein</fullName>
    </recommendedName>
</protein>
<evidence type="ECO:0000313" key="1">
    <source>
        <dbReference type="EMBL" id="PKK67360.1"/>
    </source>
</evidence>
<proteinExistence type="predicted"/>
<dbReference type="PANTHER" id="PTHR46579:SF1">
    <property type="entry name" value="F5_8 TYPE C DOMAIN-CONTAINING PROTEIN"/>
    <property type="match status" value="1"/>
</dbReference>
<dbReference type="AlphaFoldDB" id="A0A2N1N0J1"/>
<organism evidence="1 2">
    <name type="scientific">Rhizophagus irregularis</name>
    <dbReference type="NCBI Taxonomy" id="588596"/>
    <lineage>
        <taxon>Eukaryota</taxon>
        <taxon>Fungi</taxon>
        <taxon>Fungi incertae sedis</taxon>
        <taxon>Mucoromycota</taxon>
        <taxon>Glomeromycotina</taxon>
        <taxon>Glomeromycetes</taxon>
        <taxon>Glomerales</taxon>
        <taxon>Glomeraceae</taxon>
        <taxon>Rhizophagus</taxon>
    </lineage>
</organism>
<comment type="caution">
    <text evidence="1">The sequence shown here is derived from an EMBL/GenBank/DDBJ whole genome shotgun (WGS) entry which is preliminary data.</text>
</comment>
<dbReference type="Proteomes" id="UP000233469">
    <property type="component" value="Unassembled WGS sequence"/>
</dbReference>
<evidence type="ECO:0000313" key="2">
    <source>
        <dbReference type="Proteomes" id="UP000233469"/>
    </source>
</evidence>
<gene>
    <name evidence="1" type="ORF">RhiirC2_783605</name>
</gene>
<reference evidence="1 2" key="2">
    <citation type="submission" date="2017-10" db="EMBL/GenBank/DDBJ databases">
        <title>Extensive intraspecific genome diversity in a model arbuscular mycorrhizal fungus.</title>
        <authorList>
            <person name="Chen E.C.H."/>
            <person name="Morin E."/>
            <person name="Baudet D."/>
            <person name="Noel J."/>
            <person name="Ndikumana S."/>
            <person name="Charron P."/>
            <person name="St-Onge C."/>
            <person name="Giorgi J."/>
            <person name="Grigoriev I.V."/>
            <person name="Roux C."/>
            <person name="Martin F.M."/>
            <person name="Corradi N."/>
        </authorList>
    </citation>
    <scope>NUCLEOTIDE SEQUENCE [LARGE SCALE GENOMIC DNA]</scope>
    <source>
        <strain evidence="1 2">C2</strain>
    </source>
</reference>
<dbReference type="VEuPathDB" id="FungiDB:FUN_002840"/>